<feature type="transmembrane region" description="Helical" evidence="7">
    <location>
        <begin position="57"/>
        <end position="77"/>
    </location>
</feature>
<evidence type="ECO:0000313" key="10">
    <source>
        <dbReference type="Proteomes" id="UP000594261"/>
    </source>
</evidence>
<keyword evidence="3" id="KW-0762">Sugar transport</keyword>
<organism evidence="9 10">
    <name type="scientific">Quercus lobata</name>
    <name type="common">Valley oak</name>
    <dbReference type="NCBI Taxonomy" id="97700"/>
    <lineage>
        <taxon>Eukaryota</taxon>
        <taxon>Viridiplantae</taxon>
        <taxon>Streptophyta</taxon>
        <taxon>Embryophyta</taxon>
        <taxon>Tracheophyta</taxon>
        <taxon>Spermatophyta</taxon>
        <taxon>Magnoliopsida</taxon>
        <taxon>eudicotyledons</taxon>
        <taxon>Gunneridae</taxon>
        <taxon>Pentapetalae</taxon>
        <taxon>rosids</taxon>
        <taxon>fabids</taxon>
        <taxon>Fagales</taxon>
        <taxon>Fagaceae</taxon>
        <taxon>Quercus</taxon>
    </lineage>
</organism>
<name>A0A7N2L350_QUELO</name>
<dbReference type="Gramene" id="QL03p003801:mrna">
    <property type="protein sequence ID" value="QL03p003801:mrna"/>
    <property type="gene ID" value="QL03p003801"/>
</dbReference>
<protein>
    <recommendedName>
        <fullName evidence="8">Major facilitator superfamily (MFS) profile domain-containing protein</fullName>
    </recommendedName>
</protein>
<dbReference type="OMA" id="NCSSWIV"/>
<dbReference type="AlphaFoldDB" id="A0A7N2L350"/>
<dbReference type="PANTHER" id="PTHR48021">
    <property type="match status" value="1"/>
</dbReference>
<comment type="subcellular location">
    <subcellularLocation>
        <location evidence="1">Membrane</location>
        <topology evidence="1">Multi-pass membrane protein</topology>
    </subcellularLocation>
</comment>
<feature type="transmembrane region" description="Helical" evidence="7">
    <location>
        <begin position="31"/>
        <end position="51"/>
    </location>
</feature>
<evidence type="ECO:0000256" key="2">
    <source>
        <dbReference type="ARBA" id="ARBA00010992"/>
    </source>
</evidence>
<evidence type="ECO:0000256" key="7">
    <source>
        <dbReference type="SAM" id="Phobius"/>
    </source>
</evidence>
<dbReference type="InterPro" id="IPR036259">
    <property type="entry name" value="MFS_trans_sf"/>
</dbReference>
<keyword evidence="10" id="KW-1185">Reference proteome</keyword>
<keyword evidence="3" id="KW-0813">Transport</keyword>
<dbReference type="GO" id="GO:0022857">
    <property type="term" value="F:transmembrane transporter activity"/>
    <property type="evidence" value="ECO:0007669"/>
    <property type="project" value="InterPro"/>
</dbReference>
<dbReference type="Pfam" id="PF00083">
    <property type="entry name" value="Sugar_tr"/>
    <property type="match status" value="1"/>
</dbReference>
<dbReference type="InParanoid" id="A0A7N2L350"/>
<comment type="similarity">
    <text evidence="2">Belongs to the major facilitator superfamily. Sugar transporter (TC 2.A.1.1) family.</text>
</comment>
<reference evidence="9" key="2">
    <citation type="submission" date="2021-01" db="UniProtKB">
        <authorList>
            <consortium name="EnsemblPlants"/>
        </authorList>
    </citation>
    <scope>IDENTIFICATION</scope>
</reference>
<dbReference type="SUPFAM" id="SSF103473">
    <property type="entry name" value="MFS general substrate transporter"/>
    <property type="match status" value="1"/>
</dbReference>
<dbReference type="InterPro" id="IPR005828">
    <property type="entry name" value="MFS_sugar_transport-like"/>
</dbReference>
<dbReference type="EMBL" id="LRBV02000003">
    <property type="status" value="NOT_ANNOTATED_CDS"/>
    <property type="molecule type" value="Genomic_DNA"/>
</dbReference>
<dbReference type="PANTHER" id="PTHR48021:SF15">
    <property type="entry name" value="SUGAR TRANSPORTER ERD6-LIKE 15 ISOFORM X1"/>
    <property type="match status" value="1"/>
</dbReference>
<dbReference type="PROSITE" id="PS50850">
    <property type="entry name" value="MFS"/>
    <property type="match status" value="1"/>
</dbReference>
<feature type="transmembrane region" description="Helical" evidence="7">
    <location>
        <begin position="6"/>
        <end position="24"/>
    </location>
</feature>
<dbReference type="Gene3D" id="1.20.1250.20">
    <property type="entry name" value="MFS general substrate transporter like domains"/>
    <property type="match status" value="1"/>
</dbReference>
<dbReference type="InterPro" id="IPR050549">
    <property type="entry name" value="MFS_Trehalose_Transporter"/>
</dbReference>
<sequence length="97" mass="10828">MGSYSFGMVGIPWIIVTEIFPINVKGSARTLCNLLNWFASCLVSYTFNFLFEWSLAGTFFIYSSICGLGVLFIAKLVPETKGRTLEEIQSSLTDILQ</sequence>
<keyword evidence="5 7" id="KW-1133">Transmembrane helix</keyword>
<feature type="domain" description="Major facilitator superfamily (MFS) profile" evidence="8">
    <location>
        <begin position="1"/>
        <end position="81"/>
    </location>
</feature>
<evidence type="ECO:0000256" key="3">
    <source>
        <dbReference type="ARBA" id="ARBA00022597"/>
    </source>
</evidence>
<dbReference type="GO" id="GO:0016020">
    <property type="term" value="C:membrane"/>
    <property type="evidence" value="ECO:0007669"/>
    <property type="project" value="UniProtKB-SubCell"/>
</dbReference>
<accession>A0A7N2L350</accession>
<evidence type="ECO:0000313" key="9">
    <source>
        <dbReference type="EnsemblPlants" id="QL03p003801:mrna"/>
    </source>
</evidence>
<dbReference type="Proteomes" id="UP000594261">
    <property type="component" value="Chromosome 3"/>
</dbReference>
<evidence type="ECO:0000256" key="6">
    <source>
        <dbReference type="ARBA" id="ARBA00023136"/>
    </source>
</evidence>
<keyword evidence="4 7" id="KW-0812">Transmembrane</keyword>
<evidence type="ECO:0000256" key="1">
    <source>
        <dbReference type="ARBA" id="ARBA00004141"/>
    </source>
</evidence>
<dbReference type="EnsemblPlants" id="QL03p003801:mrna">
    <property type="protein sequence ID" value="QL03p003801:mrna"/>
    <property type="gene ID" value="QL03p003801"/>
</dbReference>
<evidence type="ECO:0000259" key="8">
    <source>
        <dbReference type="PROSITE" id="PS50850"/>
    </source>
</evidence>
<dbReference type="InterPro" id="IPR020846">
    <property type="entry name" value="MFS_dom"/>
</dbReference>
<evidence type="ECO:0000256" key="5">
    <source>
        <dbReference type="ARBA" id="ARBA00022989"/>
    </source>
</evidence>
<keyword evidence="6 7" id="KW-0472">Membrane</keyword>
<evidence type="ECO:0000256" key="4">
    <source>
        <dbReference type="ARBA" id="ARBA00022692"/>
    </source>
</evidence>
<proteinExistence type="inferred from homology"/>
<reference evidence="9 10" key="1">
    <citation type="journal article" date="2016" name="G3 (Bethesda)">
        <title>First Draft Assembly and Annotation of the Genome of a California Endemic Oak Quercus lobata Nee (Fagaceae).</title>
        <authorList>
            <person name="Sork V.L."/>
            <person name="Fitz-Gibbon S.T."/>
            <person name="Puiu D."/>
            <person name="Crepeau M."/>
            <person name="Gugger P.F."/>
            <person name="Sherman R."/>
            <person name="Stevens K."/>
            <person name="Langley C.H."/>
            <person name="Pellegrini M."/>
            <person name="Salzberg S.L."/>
        </authorList>
    </citation>
    <scope>NUCLEOTIDE SEQUENCE [LARGE SCALE GENOMIC DNA]</scope>
    <source>
        <strain evidence="9 10">cv. SW786</strain>
    </source>
</reference>